<protein>
    <submittedName>
        <fullName evidence="1">Uncharacterized protein</fullName>
    </submittedName>
</protein>
<evidence type="ECO:0000313" key="2">
    <source>
        <dbReference type="Proteomes" id="UP000322214"/>
    </source>
</evidence>
<keyword evidence="2" id="KW-1185">Reference proteome</keyword>
<dbReference type="STRING" id="980251.GCA_001642875_04495"/>
<organism evidence="1 2">
    <name type="scientific">Mariniblastus fucicola</name>
    <dbReference type="NCBI Taxonomy" id="980251"/>
    <lineage>
        <taxon>Bacteria</taxon>
        <taxon>Pseudomonadati</taxon>
        <taxon>Planctomycetota</taxon>
        <taxon>Planctomycetia</taxon>
        <taxon>Pirellulales</taxon>
        <taxon>Pirellulaceae</taxon>
        <taxon>Mariniblastus</taxon>
    </lineage>
</organism>
<proteinExistence type="predicted"/>
<name>A0A5B9P9X2_9BACT</name>
<evidence type="ECO:0000313" key="1">
    <source>
        <dbReference type="EMBL" id="QEG23557.1"/>
    </source>
</evidence>
<dbReference type="OrthoDB" id="5196525at2"/>
<gene>
    <name evidence="1" type="ORF">MFFC18_34580</name>
</gene>
<sequence length="710" mass="80589">MDLVKFNKMTDSLRQYRRAELKDFSSELGESPASQLYVDPLQGDAVLATVMSSNTTFLLGRKGTGKSTVFAKAQSEIREKGDLISVYVDVKSLYDLASAADIAIKIDESLEIDPAVYQAHLIRKHFLGRVIEELISELQKSCDKRSLIERWIGKKRGYQELQRSLSEIGKSVAKAELRQSEVPILQTINASIKSRNEKQVGGESACEGSGGVEATASLIDTSAKISGGVRVSEQDFSKTLEDQETYNTYSNAVVKSFPFSELLTEITDLLEGAGLTRVVVFFDDFSELQWSDQRLFVDVVLSPLNNSSNEKVKLKIAGYPGRVYFGKIDPSKVDTLHLDFSRLNKSNEIQSAESAAIEYTARLLRKRFEAFGLQIEEYFEVSSQTSIDDYFRLIFQVTSNVPRTIGQILHRCYLDSVSRGKKITGAQLRLAAEKYYNDVTKQYFEISNRFALEPFEQKLDRHNQRLLLSRIIEHARDVRRRIRAGELGGSYFTDISNPPTSHFAVSPQLEKMLGSLELNFFLTKYADMRDKNGNDVSIYSLSLGLCEAEKMQWGYPPGREYRNYFTQRCFDYNRKIKEFLAATQTIRCDECGACHSIEMQEHFEFFNWRCKDCNIGNCAIVQLSDDFEAEVLALDQALMLEPVELKILSTLFDEDLAMRAGEISVLIDSTYQLIGKRTSKLHDMGLVEKKEIDGHRRSQITDKAKEVYFS</sequence>
<dbReference type="RefSeq" id="WP_075086310.1">
    <property type="nucleotide sequence ID" value="NZ_CP042912.1"/>
</dbReference>
<dbReference type="InterPro" id="IPR027417">
    <property type="entry name" value="P-loop_NTPase"/>
</dbReference>
<dbReference type="EMBL" id="CP042912">
    <property type="protein sequence ID" value="QEG23557.1"/>
    <property type="molecule type" value="Genomic_DNA"/>
</dbReference>
<dbReference type="Proteomes" id="UP000322214">
    <property type="component" value="Chromosome"/>
</dbReference>
<accession>A0A5B9P9X2</accession>
<reference evidence="1 2" key="1">
    <citation type="submission" date="2019-08" db="EMBL/GenBank/DDBJ databases">
        <title>Deep-cultivation of Planctomycetes and their phenomic and genomic characterization uncovers novel biology.</title>
        <authorList>
            <person name="Wiegand S."/>
            <person name="Jogler M."/>
            <person name="Boedeker C."/>
            <person name="Pinto D."/>
            <person name="Vollmers J."/>
            <person name="Rivas-Marin E."/>
            <person name="Kohn T."/>
            <person name="Peeters S.H."/>
            <person name="Heuer A."/>
            <person name="Rast P."/>
            <person name="Oberbeckmann S."/>
            <person name="Bunk B."/>
            <person name="Jeske O."/>
            <person name="Meyerdierks A."/>
            <person name="Storesund J.E."/>
            <person name="Kallscheuer N."/>
            <person name="Luecker S."/>
            <person name="Lage O.M."/>
            <person name="Pohl T."/>
            <person name="Merkel B.J."/>
            <person name="Hornburger P."/>
            <person name="Mueller R.-W."/>
            <person name="Bruemmer F."/>
            <person name="Labrenz M."/>
            <person name="Spormann A.M."/>
            <person name="Op den Camp H."/>
            <person name="Overmann J."/>
            <person name="Amann R."/>
            <person name="Jetten M.S.M."/>
            <person name="Mascher T."/>
            <person name="Medema M.H."/>
            <person name="Devos D.P."/>
            <person name="Kaster A.-K."/>
            <person name="Ovreas L."/>
            <person name="Rohde M."/>
            <person name="Galperin M.Y."/>
            <person name="Jogler C."/>
        </authorList>
    </citation>
    <scope>NUCLEOTIDE SEQUENCE [LARGE SCALE GENOMIC DNA]</scope>
    <source>
        <strain evidence="1 2">FC18</strain>
    </source>
</reference>
<dbReference type="AlphaFoldDB" id="A0A5B9P9X2"/>
<dbReference type="KEGG" id="mff:MFFC18_34580"/>
<dbReference type="SUPFAM" id="SSF52540">
    <property type="entry name" value="P-loop containing nucleoside triphosphate hydrolases"/>
    <property type="match status" value="1"/>
</dbReference>